<organism evidence="1">
    <name type="scientific">Zea mays</name>
    <name type="common">Maize</name>
    <dbReference type="NCBI Taxonomy" id="4577"/>
    <lineage>
        <taxon>Eukaryota</taxon>
        <taxon>Viridiplantae</taxon>
        <taxon>Streptophyta</taxon>
        <taxon>Embryophyta</taxon>
        <taxon>Tracheophyta</taxon>
        <taxon>Spermatophyta</taxon>
        <taxon>Magnoliopsida</taxon>
        <taxon>Liliopsida</taxon>
        <taxon>Poales</taxon>
        <taxon>Poaceae</taxon>
        <taxon>PACMAD clade</taxon>
        <taxon>Panicoideae</taxon>
        <taxon>Andropogonodae</taxon>
        <taxon>Andropogoneae</taxon>
        <taxon>Tripsacinae</taxon>
        <taxon>Zea</taxon>
    </lineage>
</organism>
<proteinExistence type="evidence at transcript level"/>
<protein>
    <submittedName>
        <fullName evidence="1">Uncharacterized protein</fullName>
    </submittedName>
</protein>
<reference evidence="1" key="1">
    <citation type="journal article" date="2009" name="PLoS Genet.">
        <title>Sequencing, mapping, and analysis of 27,455 maize full-length cDNAs.</title>
        <authorList>
            <person name="Soderlund C."/>
            <person name="Descour A."/>
            <person name="Kudrna D."/>
            <person name="Bomhoff M."/>
            <person name="Boyd L."/>
            <person name="Currie J."/>
            <person name="Angelova A."/>
            <person name="Collura K."/>
            <person name="Wissotski M."/>
            <person name="Ashley E."/>
            <person name="Morrow D."/>
            <person name="Fernandes J."/>
            <person name="Walbot V."/>
            <person name="Yu Y."/>
        </authorList>
    </citation>
    <scope>NUCLEOTIDE SEQUENCE</scope>
    <source>
        <strain evidence="1">B73</strain>
    </source>
</reference>
<sequence>MLALMVAMRSRNKSLACLIWSKLPSSSMFFRLGLDSWSRMDSLTPVTLLSVDPTLVDYATGQRGVHTL</sequence>
<dbReference type="AlphaFoldDB" id="C0PLQ9"/>
<accession>C0PLQ9</accession>
<name>C0PLQ9_MAIZE</name>
<reference evidence="1" key="2">
    <citation type="submission" date="2012-06" db="EMBL/GenBank/DDBJ databases">
        <authorList>
            <person name="Yu Y."/>
            <person name="Currie J."/>
            <person name="Lomeli R."/>
            <person name="Angelova A."/>
            <person name="Collura K."/>
            <person name="Wissotski M."/>
            <person name="Campos D."/>
            <person name="Kudrna D."/>
            <person name="Golser W."/>
            <person name="Ashely E."/>
            <person name="Descour A."/>
            <person name="Fernandes J."/>
            <person name="Soderlund C."/>
            <person name="Walbot V."/>
        </authorList>
    </citation>
    <scope>NUCLEOTIDE SEQUENCE</scope>
    <source>
        <strain evidence="1">B73</strain>
    </source>
</reference>
<evidence type="ECO:0000313" key="1">
    <source>
        <dbReference type="EMBL" id="ACN36125.1"/>
    </source>
</evidence>
<dbReference type="EMBL" id="BT069228">
    <property type="protein sequence ID" value="ACN36125.1"/>
    <property type="molecule type" value="mRNA"/>
</dbReference>